<dbReference type="OrthoDB" id="1252924at2"/>
<accession>A0A1I5A6R0</accession>
<protein>
    <submittedName>
        <fullName evidence="1">Uncharacterized protein</fullName>
    </submittedName>
</protein>
<sequence length="338" mass="34900">MMKKNFLFIGLLPGFIFSQVGVNTVLPQSTLDVVGKKGTTDKDGLQAPRLTRAELTNKGNSLYGTGQTGTLIYISDVSGGDALLQRINITDSGYYYFNGSVWQKVLNQSSLTASNGINIVSGGNIKLGGPLTGVTAIGTSAANTLALTGLSTTTDNTQMLTVNGAGVISTQAIPGAVSTLAGSTNYDKSDGSATASNGVGSTMVAIANTTTTMTLASARSIFFNANVGIDDYTSTQAGAPYYKAELYLDDAPIASPAKIFTAIQENGSSVSANPWTSGARYLADGVGGALNFTLSGIINVPAGTHTVKLYMRKSSNNNFNGNADLRLIAYSASGVYIN</sequence>
<dbReference type="EMBL" id="FOVD01000005">
    <property type="protein sequence ID" value="SFN58124.1"/>
    <property type="molecule type" value="Genomic_DNA"/>
</dbReference>
<gene>
    <name evidence="1" type="ORF">SAMN05421594_3375</name>
</gene>
<proteinExistence type="predicted"/>
<dbReference type="RefSeq" id="WP_090025594.1">
    <property type="nucleotide sequence ID" value="NZ_FOVD01000005.1"/>
</dbReference>
<reference evidence="2" key="1">
    <citation type="submission" date="2016-10" db="EMBL/GenBank/DDBJ databases">
        <authorList>
            <person name="Varghese N."/>
            <person name="Submissions S."/>
        </authorList>
    </citation>
    <scope>NUCLEOTIDE SEQUENCE [LARGE SCALE GENOMIC DNA]</scope>
    <source>
        <strain evidence="2">DSM 25575</strain>
    </source>
</reference>
<organism evidence="1 2">
    <name type="scientific">Chryseobacterium oleae</name>
    <dbReference type="NCBI Taxonomy" id="491207"/>
    <lineage>
        <taxon>Bacteria</taxon>
        <taxon>Pseudomonadati</taxon>
        <taxon>Bacteroidota</taxon>
        <taxon>Flavobacteriia</taxon>
        <taxon>Flavobacteriales</taxon>
        <taxon>Weeksellaceae</taxon>
        <taxon>Chryseobacterium group</taxon>
        <taxon>Chryseobacterium</taxon>
    </lineage>
</organism>
<keyword evidence="2" id="KW-1185">Reference proteome</keyword>
<evidence type="ECO:0000313" key="1">
    <source>
        <dbReference type="EMBL" id="SFN58124.1"/>
    </source>
</evidence>
<dbReference type="Proteomes" id="UP000198769">
    <property type="component" value="Unassembled WGS sequence"/>
</dbReference>
<dbReference type="AlphaFoldDB" id="A0A1I5A6R0"/>
<name>A0A1I5A6R0_CHROL</name>
<evidence type="ECO:0000313" key="2">
    <source>
        <dbReference type="Proteomes" id="UP000198769"/>
    </source>
</evidence>